<feature type="domain" description="Beta-ketoacyl-[acyl-carrier-protein] synthase III N-terminal" evidence="1">
    <location>
        <begin position="120"/>
        <end position="179"/>
    </location>
</feature>
<comment type="caution">
    <text evidence="2">The sequence shown here is derived from an EMBL/GenBank/DDBJ whole genome shotgun (WGS) entry which is preliminary data.</text>
</comment>
<dbReference type="SUPFAM" id="SSF53901">
    <property type="entry name" value="Thiolase-like"/>
    <property type="match status" value="1"/>
</dbReference>
<evidence type="ECO:0000259" key="1">
    <source>
        <dbReference type="Pfam" id="PF08545"/>
    </source>
</evidence>
<gene>
    <name evidence="2" type="ORF">NM961_02610</name>
</gene>
<dbReference type="EMBL" id="JANFQO010000002">
    <property type="protein sequence ID" value="MCQ4163595.1"/>
    <property type="molecule type" value="Genomic_DNA"/>
</dbReference>
<protein>
    <recommendedName>
        <fullName evidence="1">Beta-ketoacyl-[acyl-carrier-protein] synthase III N-terminal domain-containing protein</fullName>
    </recommendedName>
</protein>
<evidence type="ECO:0000313" key="2">
    <source>
        <dbReference type="EMBL" id="MCQ4163595.1"/>
    </source>
</evidence>
<dbReference type="Proteomes" id="UP001165498">
    <property type="component" value="Unassembled WGS sequence"/>
</dbReference>
<accession>A0ABT1QNG8</accession>
<dbReference type="Pfam" id="PF08545">
    <property type="entry name" value="ACP_syn_III"/>
    <property type="match status" value="1"/>
</dbReference>
<proteinExistence type="predicted"/>
<reference evidence="2" key="1">
    <citation type="submission" date="2022-07" db="EMBL/GenBank/DDBJ databases">
        <title>Tahibacter sp., a new gammaproteobacterium isolated from the silt sample collected at pig farm.</title>
        <authorList>
            <person name="Chen H."/>
        </authorList>
    </citation>
    <scope>NUCLEOTIDE SEQUENCE</scope>
    <source>
        <strain evidence="2">P2K</strain>
    </source>
</reference>
<name>A0ABT1QNG8_9GAMM</name>
<dbReference type="InterPro" id="IPR016039">
    <property type="entry name" value="Thiolase-like"/>
</dbReference>
<dbReference type="InterPro" id="IPR013751">
    <property type="entry name" value="ACP_syn_III_N"/>
</dbReference>
<organism evidence="2 3">
    <name type="scientific">Tahibacter harae</name>
    <dbReference type="NCBI Taxonomy" id="2963937"/>
    <lineage>
        <taxon>Bacteria</taxon>
        <taxon>Pseudomonadati</taxon>
        <taxon>Pseudomonadota</taxon>
        <taxon>Gammaproteobacteria</taxon>
        <taxon>Lysobacterales</taxon>
        <taxon>Rhodanobacteraceae</taxon>
        <taxon>Tahibacter</taxon>
    </lineage>
</organism>
<evidence type="ECO:0000313" key="3">
    <source>
        <dbReference type="Proteomes" id="UP001165498"/>
    </source>
</evidence>
<keyword evidence="3" id="KW-1185">Reference proteome</keyword>
<dbReference type="RefSeq" id="WP_255910958.1">
    <property type="nucleotide sequence ID" value="NZ_JANFQO010000002.1"/>
</dbReference>
<dbReference type="Gene3D" id="3.40.47.10">
    <property type="match status" value="2"/>
</dbReference>
<sequence>MADAQVDRAPGWGGIRIELGDRKRAVESIEDAAAQFRAQKLPMNPALLGYGHFHECTEPAEQPICRAIAASLADTGLAAADVDLFIIAAADVDYLAARKLIPELLHQCGLDAALPMTVTSQECTSLLSAIDMARRYVAGGAFRNVLVVCYDKARSEAQRIQSFGVISDAAVACVVSAELPLEFRIRGYAHRSDLAGMRGGDDFASRRALLGKVTGDVLAQGGVALANVRKVFATNFFRPLAKFNAATLGLAEDQLYTDLSPEIGHCLCGDPLINFSGFLAGAAVPAASGLYLLQAYAPGFLASMLVEQAGVPAVRHGSAAAEIVQDW</sequence>